<evidence type="ECO:0000256" key="10">
    <source>
        <dbReference type="ARBA" id="ARBA00038489"/>
    </source>
</evidence>
<dbReference type="Gene3D" id="3.40.30.10">
    <property type="entry name" value="Glutaredoxin"/>
    <property type="match status" value="1"/>
</dbReference>
<dbReference type="InterPro" id="IPR000866">
    <property type="entry name" value="AhpC/TSA"/>
</dbReference>
<evidence type="ECO:0000256" key="11">
    <source>
        <dbReference type="ARBA" id="ARBA00042639"/>
    </source>
</evidence>
<evidence type="ECO:0000256" key="2">
    <source>
        <dbReference type="ARBA" id="ARBA00011245"/>
    </source>
</evidence>
<comment type="function">
    <text evidence="1">Thiol-specific peroxidase that catalyzes the reduction of hydrogen peroxide and organic hydroperoxides to water and alcohols, respectively. Plays a role in cell protection against oxidative stress by detoxifying peroxides and as sensor of hydrogen peroxide-mediated signaling events.</text>
</comment>
<keyword evidence="5" id="KW-0049">Antioxidant</keyword>
<dbReference type="RefSeq" id="WP_225696516.1">
    <property type="nucleotide sequence ID" value="NZ_JAIXNE010000001.1"/>
</dbReference>
<name>A0A9X1KUD9_9BACT</name>
<dbReference type="CDD" id="cd03017">
    <property type="entry name" value="PRX_BCP"/>
    <property type="match status" value="1"/>
</dbReference>
<dbReference type="GO" id="GO:0034599">
    <property type="term" value="P:cellular response to oxidative stress"/>
    <property type="evidence" value="ECO:0007669"/>
    <property type="project" value="TreeGrafter"/>
</dbReference>
<dbReference type="InterPro" id="IPR024706">
    <property type="entry name" value="Peroxiredoxin_AhpC-typ"/>
</dbReference>
<dbReference type="InterPro" id="IPR013766">
    <property type="entry name" value="Thioredoxin_domain"/>
</dbReference>
<dbReference type="EC" id="1.11.1.24" evidence="3"/>
<dbReference type="PANTHER" id="PTHR42801">
    <property type="entry name" value="THIOREDOXIN-DEPENDENT PEROXIDE REDUCTASE"/>
    <property type="match status" value="1"/>
</dbReference>
<feature type="domain" description="Thioredoxin" evidence="14">
    <location>
        <begin position="3"/>
        <end position="149"/>
    </location>
</feature>
<accession>A0A9X1KUD9</accession>
<evidence type="ECO:0000256" key="6">
    <source>
        <dbReference type="ARBA" id="ARBA00023002"/>
    </source>
</evidence>
<comment type="similarity">
    <text evidence="10">Belongs to the peroxiredoxin family. BCP/PrxQ subfamily.</text>
</comment>
<dbReference type="PIRSF" id="PIRSF000239">
    <property type="entry name" value="AHPC"/>
    <property type="match status" value="1"/>
</dbReference>
<evidence type="ECO:0000256" key="9">
    <source>
        <dbReference type="ARBA" id="ARBA00032824"/>
    </source>
</evidence>
<protein>
    <recommendedName>
        <fullName evidence="3">thioredoxin-dependent peroxiredoxin</fullName>
        <ecNumber evidence="3">1.11.1.24</ecNumber>
    </recommendedName>
    <alternativeName>
        <fullName evidence="9">Thioredoxin peroxidase</fullName>
    </alternativeName>
    <alternativeName>
        <fullName evidence="11">Thioredoxin-dependent peroxiredoxin Bcp</fullName>
    </alternativeName>
</protein>
<keyword evidence="8" id="KW-0676">Redox-active center</keyword>
<dbReference type="InterPro" id="IPR050924">
    <property type="entry name" value="Peroxiredoxin_BCP/PrxQ"/>
</dbReference>
<dbReference type="Proteomes" id="UP001139409">
    <property type="component" value="Unassembled WGS sequence"/>
</dbReference>
<evidence type="ECO:0000256" key="8">
    <source>
        <dbReference type="ARBA" id="ARBA00023284"/>
    </source>
</evidence>
<evidence type="ECO:0000256" key="3">
    <source>
        <dbReference type="ARBA" id="ARBA00013017"/>
    </source>
</evidence>
<organism evidence="15 16">
    <name type="scientific">Fulvivirga sedimenti</name>
    <dbReference type="NCBI Taxonomy" id="2879465"/>
    <lineage>
        <taxon>Bacteria</taxon>
        <taxon>Pseudomonadati</taxon>
        <taxon>Bacteroidota</taxon>
        <taxon>Cytophagia</taxon>
        <taxon>Cytophagales</taxon>
        <taxon>Fulvivirgaceae</taxon>
        <taxon>Fulvivirga</taxon>
    </lineage>
</organism>
<dbReference type="GO" id="GO:0045454">
    <property type="term" value="P:cell redox homeostasis"/>
    <property type="evidence" value="ECO:0007669"/>
    <property type="project" value="TreeGrafter"/>
</dbReference>
<evidence type="ECO:0000313" key="16">
    <source>
        <dbReference type="Proteomes" id="UP001139409"/>
    </source>
</evidence>
<evidence type="ECO:0000256" key="13">
    <source>
        <dbReference type="PIRSR" id="PIRSR000239-1"/>
    </source>
</evidence>
<feature type="active site" description="Cysteine sulfenic acid (-SOH) intermediate; for peroxidase activity" evidence="13">
    <location>
        <position position="46"/>
    </location>
</feature>
<evidence type="ECO:0000256" key="12">
    <source>
        <dbReference type="ARBA" id="ARBA00049091"/>
    </source>
</evidence>
<keyword evidence="7" id="KW-1015">Disulfide bond</keyword>
<evidence type="ECO:0000313" key="15">
    <source>
        <dbReference type="EMBL" id="MCA6073398.1"/>
    </source>
</evidence>
<comment type="subunit">
    <text evidence="2">Monomer.</text>
</comment>
<keyword evidence="16" id="KW-1185">Reference proteome</keyword>
<dbReference type="AlphaFoldDB" id="A0A9X1KUD9"/>
<dbReference type="PANTHER" id="PTHR42801:SF4">
    <property type="entry name" value="AHPC_TSA FAMILY PROTEIN"/>
    <property type="match status" value="1"/>
</dbReference>
<keyword evidence="4" id="KW-0575">Peroxidase</keyword>
<dbReference type="PROSITE" id="PS51352">
    <property type="entry name" value="THIOREDOXIN_2"/>
    <property type="match status" value="1"/>
</dbReference>
<dbReference type="Pfam" id="PF00578">
    <property type="entry name" value="AhpC-TSA"/>
    <property type="match status" value="1"/>
</dbReference>
<proteinExistence type="inferred from homology"/>
<evidence type="ECO:0000256" key="4">
    <source>
        <dbReference type="ARBA" id="ARBA00022559"/>
    </source>
</evidence>
<evidence type="ECO:0000256" key="1">
    <source>
        <dbReference type="ARBA" id="ARBA00003330"/>
    </source>
</evidence>
<evidence type="ECO:0000256" key="7">
    <source>
        <dbReference type="ARBA" id="ARBA00023157"/>
    </source>
</evidence>
<keyword evidence="6" id="KW-0560">Oxidoreductase</keyword>
<sequence length="151" mass="17365">MALTLRSKAPDFTLNSTSGEPFTLSKSAEGKPLILYFYPKDFTPGCTRQACSFRDHFDIFRDFEIDVYGISTDTVRQHLEFKEKHALPFDLLADLDGKVSKMYDARMPFVNVSKRITYLLDSDHRIAAVYSNLFGAEQHIKNMINEIREKS</sequence>
<gene>
    <name evidence="15" type="ORF">LDX50_00870</name>
</gene>
<evidence type="ECO:0000259" key="14">
    <source>
        <dbReference type="PROSITE" id="PS51352"/>
    </source>
</evidence>
<dbReference type="InterPro" id="IPR036249">
    <property type="entry name" value="Thioredoxin-like_sf"/>
</dbReference>
<comment type="caution">
    <text evidence="15">The sequence shown here is derived from an EMBL/GenBank/DDBJ whole genome shotgun (WGS) entry which is preliminary data.</text>
</comment>
<evidence type="ECO:0000256" key="5">
    <source>
        <dbReference type="ARBA" id="ARBA00022862"/>
    </source>
</evidence>
<comment type="catalytic activity">
    <reaction evidence="12">
        <text>a hydroperoxide + [thioredoxin]-dithiol = an alcohol + [thioredoxin]-disulfide + H2O</text>
        <dbReference type="Rhea" id="RHEA:62620"/>
        <dbReference type="Rhea" id="RHEA-COMP:10698"/>
        <dbReference type="Rhea" id="RHEA-COMP:10700"/>
        <dbReference type="ChEBI" id="CHEBI:15377"/>
        <dbReference type="ChEBI" id="CHEBI:29950"/>
        <dbReference type="ChEBI" id="CHEBI:30879"/>
        <dbReference type="ChEBI" id="CHEBI:35924"/>
        <dbReference type="ChEBI" id="CHEBI:50058"/>
        <dbReference type="EC" id="1.11.1.24"/>
    </reaction>
</comment>
<dbReference type="EMBL" id="JAIXNE010000001">
    <property type="protein sequence ID" value="MCA6073398.1"/>
    <property type="molecule type" value="Genomic_DNA"/>
</dbReference>
<reference evidence="15" key="1">
    <citation type="submission" date="2021-09" db="EMBL/GenBank/DDBJ databases">
        <title>Fulvivirga sp. isolated from coastal sediment.</title>
        <authorList>
            <person name="Yu H."/>
        </authorList>
    </citation>
    <scope>NUCLEOTIDE SEQUENCE</scope>
    <source>
        <strain evidence="15">1062</strain>
    </source>
</reference>
<dbReference type="FunFam" id="3.40.30.10:FF:000007">
    <property type="entry name" value="Thioredoxin-dependent thiol peroxidase"/>
    <property type="match status" value="1"/>
</dbReference>
<dbReference type="SUPFAM" id="SSF52833">
    <property type="entry name" value="Thioredoxin-like"/>
    <property type="match status" value="1"/>
</dbReference>
<dbReference type="GO" id="GO:0005737">
    <property type="term" value="C:cytoplasm"/>
    <property type="evidence" value="ECO:0007669"/>
    <property type="project" value="TreeGrafter"/>
</dbReference>
<dbReference type="GO" id="GO:0008379">
    <property type="term" value="F:thioredoxin peroxidase activity"/>
    <property type="evidence" value="ECO:0007669"/>
    <property type="project" value="TreeGrafter"/>
</dbReference>